<dbReference type="Proteomes" id="UP000447355">
    <property type="component" value="Unassembled WGS sequence"/>
</dbReference>
<dbReference type="RefSeq" id="WP_161082049.1">
    <property type="nucleotide sequence ID" value="NZ_WWCX01000001.1"/>
</dbReference>
<organism evidence="1 2">
    <name type="scientific">Duganella vulcania</name>
    <dbReference type="NCBI Taxonomy" id="2692166"/>
    <lineage>
        <taxon>Bacteria</taxon>
        <taxon>Pseudomonadati</taxon>
        <taxon>Pseudomonadota</taxon>
        <taxon>Betaproteobacteria</taxon>
        <taxon>Burkholderiales</taxon>
        <taxon>Oxalobacteraceae</taxon>
        <taxon>Telluria group</taxon>
        <taxon>Duganella</taxon>
    </lineage>
</organism>
<proteinExistence type="predicted"/>
<accession>A0A845GDU2</accession>
<dbReference type="EMBL" id="WWCX01000001">
    <property type="protein sequence ID" value="MYM92793.1"/>
    <property type="molecule type" value="Genomic_DNA"/>
</dbReference>
<evidence type="ECO:0000313" key="2">
    <source>
        <dbReference type="Proteomes" id="UP000447355"/>
    </source>
</evidence>
<dbReference type="AlphaFoldDB" id="A0A845GDU2"/>
<name>A0A845GDU2_9BURK</name>
<sequence length="270" mass="29049">MMLAVAQPGVASNLTQPAPPVLLDERVLAPLMQECHIDAEVRAFAQQSQAGMMSELRDSGQTYLLEKGKGLSQSMFSEGRVLKLFRTRLQAGLDPQSAGTELAFCRSALGQKVLGLLEQFGQGDEVMAKFAKRYEAGPAPANRISWATRVDNAIAGSRAMVDVQQAVVGGILLGMNQVLAPEARKSKNDIAFILSGMHIQTEKIARNAAIAGFMATFDDLSDDEFAAYAQHLISPSGSLLYHLKFQSYIEFANSAAGEMGEAIAQVDVPK</sequence>
<evidence type="ECO:0000313" key="1">
    <source>
        <dbReference type="EMBL" id="MYM92793.1"/>
    </source>
</evidence>
<reference evidence="1" key="1">
    <citation type="submission" date="2019-12" db="EMBL/GenBank/DDBJ databases">
        <title>Novel species isolated from a subtropical stream in China.</title>
        <authorList>
            <person name="Lu H."/>
        </authorList>
    </citation>
    <scope>NUCLEOTIDE SEQUENCE [LARGE SCALE GENOMIC DNA]</scope>
    <source>
        <strain evidence="1">FT81W</strain>
    </source>
</reference>
<comment type="caution">
    <text evidence="1">The sequence shown here is derived from an EMBL/GenBank/DDBJ whole genome shotgun (WGS) entry which is preliminary data.</text>
</comment>
<gene>
    <name evidence="1" type="ORF">GTP90_02825</name>
</gene>
<protein>
    <recommendedName>
        <fullName evidence="3">DUF2059 domain-containing protein</fullName>
    </recommendedName>
</protein>
<evidence type="ECO:0008006" key="3">
    <source>
        <dbReference type="Google" id="ProtNLM"/>
    </source>
</evidence>